<dbReference type="InterPro" id="IPR014582">
    <property type="entry name" value="UCP033535_lipo"/>
</dbReference>
<dbReference type="Pfam" id="PF10054">
    <property type="entry name" value="DUF2291"/>
    <property type="match status" value="1"/>
</dbReference>
<dbReference type="EMBL" id="CP038439">
    <property type="protein sequence ID" value="QBX33973.1"/>
    <property type="molecule type" value="Genomic_DNA"/>
</dbReference>
<dbReference type="AlphaFoldDB" id="A0A4P7HK31"/>
<name>A0A4P7HK31_9RHOB</name>
<dbReference type="KEGG" id="plia:E4191_04070"/>
<sequence length="209" mass="22154">MTPAWTVLRVGALVLLPGCKIVANPDPASAEVPMADDQHMAGRATQIFDEELPAYVQDRAVTAPDLRAALAQGLDAAGTAHGIRPASEGSPWNFILQAEGVVVEADRDSRAAKVMLDTDADGQGDLTVQLGPVIRGTALRDALDFLVFTEFRDQIEFAKLARALNDQAHRRLTLPEGDLTGQRLSVRGAMTLPAADAAWVVVPTALAAP</sequence>
<proteinExistence type="predicted"/>
<dbReference type="RefSeq" id="WP_135312266.1">
    <property type="nucleotide sequence ID" value="NZ_CP038439.1"/>
</dbReference>
<reference evidence="2" key="1">
    <citation type="submission" date="2019-03" db="EMBL/GenBank/DDBJ databases">
        <authorList>
            <person name="Li J."/>
        </authorList>
    </citation>
    <scope>NUCLEOTIDE SEQUENCE [LARGE SCALE GENOMIC DNA]</scope>
    <source>
        <strain evidence="2">2251</strain>
    </source>
</reference>
<protein>
    <submittedName>
        <fullName evidence="1">DUF2291 domain-containing protein</fullName>
    </submittedName>
</protein>
<organism evidence="1 2">
    <name type="scientific">Paracoccus liaowanqingii</name>
    <dbReference type="NCBI Taxonomy" id="2560053"/>
    <lineage>
        <taxon>Bacteria</taxon>
        <taxon>Pseudomonadati</taxon>
        <taxon>Pseudomonadota</taxon>
        <taxon>Alphaproteobacteria</taxon>
        <taxon>Rhodobacterales</taxon>
        <taxon>Paracoccaceae</taxon>
        <taxon>Paracoccus</taxon>
    </lineage>
</organism>
<evidence type="ECO:0000313" key="1">
    <source>
        <dbReference type="EMBL" id="QBX33973.1"/>
    </source>
</evidence>
<gene>
    <name evidence="1" type="ORF">E4191_04070</name>
</gene>
<dbReference type="SUPFAM" id="SSF141318">
    <property type="entry name" value="TM0957-like"/>
    <property type="match status" value="1"/>
</dbReference>
<dbReference type="InterPro" id="IPR036215">
    <property type="entry name" value="TM0957-like_sf"/>
</dbReference>
<dbReference type="Proteomes" id="UP000296374">
    <property type="component" value="Chromosome"/>
</dbReference>
<evidence type="ECO:0000313" key="2">
    <source>
        <dbReference type="Proteomes" id="UP000296374"/>
    </source>
</evidence>
<dbReference type="PIRSF" id="PIRSF033535">
    <property type="entry name" value="UCP033535_plp"/>
    <property type="match status" value="1"/>
</dbReference>
<accession>A0A4P7HK31</accession>